<sequence length="145" mass="16936">MQEDQQSIKDDSGKKVHWIGGMPVTCDRGPDCQLCARERHNDIAKWLKSIPYPMKDFVKWHEASIPRWAIGKAIKQICAKCHLEKVPCYLCIKSKCTEWFKEAERKGQVQGCQAFYEGYCKDWHCHQDPVLIVERSRWWHGGTTV</sequence>
<organism evidence="1">
    <name type="scientific">marine sediment metagenome</name>
    <dbReference type="NCBI Taxonomy" id="412755"/>
    <lineage>
        <taxon>unclassified sequences</taxon>
        <taxon>metagenomes</taxon>
        <taxon>ecological metagenomes</taxon>
    </lineage>
</organism>
<evidence type="ECO:0000313" key="1">
    <source>
        <dbReference type="EMBL" id="KKL48205.1"/>
    </source>
</evidence>
<protein>
    <submittedName>
        <fullName evidence="1">Uncharacterized protein</fullName>
    </submittedName>
</protein>
<dbReference type="AlphaFoldDB" id="A0A0F9ETD5"/>
<proteinExistence type="predicted"/>
<comment type="caution">
    <text evidence="1">The sequence shown here is derived from an EMBL/GenBank/DDBJ whole genome shotgun (WGS) entry which is preliminary data.</text>
</comment>
<gene>
    <name evidence="1" type="ORF">LCGC14_2327810</name>
</gene>
<name>A0A0F9ETD5_9ZZZZ</name>
<dbReference type="EMBL" id="LAZR01033396">
    <property type="protein sequence ID" value="KKL48205.1"/>
    <property type="molecule type" value="Genomic_DNA"/>
</dbReference>
<reference evidence="1" key="1">
    <citation type="journal article" date="2015" name="Nature">
        <title>Complex archaea that bridge the gap between prokaryotes and eukaryotes.</title>
        <authorList>
            <person name="Spang A."/>
            <person name="Saw J.H."/>
            <person name="Jorgensen S.L."/>
            <person name="Zaremba-Niedzwiedzka K."/>
            <person name="Martijn J."/>
            <person name="Lind A.E."/>
            <person name="van Eijk R."/>
            <person name="Schleper C."/>
            <person name="Guy L."/>
            <person name="Ettema T.J."/>
        </authorList>
    </citation>
    <scope>NUCLEOTIDE SEQUENCE</scope>
</reference>
<accession>A0A0F9ETD5</accession>